<proteinExistence type="predicted"/>
<evidence type="ECO:0000313" key="2">
    <source>
        <dbReference type="EMBL" id="OLO79161.1"/>
    </source>
</evidence>
<feature type="compositionally biased region" description="Polar residues" evidence="1">
    <location>
        <begin position="407"/>
        <end position="429"/>
    </location>
</feature>
<reference evidence="2 3" key="1">
    <citation type="submission" date="2016-12" db="EMBL/GenBank/DDBJ databases">
        <title>Genomic comparison of strains in the 'Actinomyces naeslundii' group.</title>
        <authorList>
            <person name="Mughal S.R."/>
            <person name="Do T."/>
            <person name="Gilbert S.C."/>
            <person name="Witherden E.A."/>
            <person name="Didelot X."/>
            <person name="Beighton D."/>
        </authorList>
    </citation>
    <scope>NUCLEOTIDE SEQUENCE [LARGE SCALE GENOMIC DNA]</scope>
    <source>
        <strain evidence="2 3">G53E</strain>
    </source>
</reference>
<feature type="region of interest" description="Disordered" evidence="1">
    <location>
        <begin position="391"/>
        <end position="488"/>
    </location>
</feature>
<feature type="compositionally biased region" description="Basic and acidic residues" evidence="1">
    <location>
        <begin position="397"/>
        <end position="406"/>
    </location>
</feature>
<dbReference type="AlphaFoldDB" id="A0A1Q8XFN5"/>
<accession>A0A1Q8XFN5</accession>
<name>A0A1Q8XFN5_9ACTO</name>
<evidence type="ECO:0000313" key="3">
    <source>
        <dbReference type="Proteomes" id="UP000186769"/>
    </source>
</evidence>
<protein>
    <submittedName>
        <fullName evidence="2">Uncharacterized protein</fullName>
    </submittedName>
</protein>
<dbReference type="RefSeq" id="WP_075414101.1">
    <property type="nucleotide sequence ID" value="NZ_MSKW01000005.1"/>
</dbReference>
<feature type="region of interest" description="Disordered" evidence="1">
    <location>
        <begin position="544"/>
        <end position="583"/>
    </location>
</feature>
<sequence length="583" mass="64038">MEEINRQVGQEARMALQVSVQLARFFADIRRRALEHARRESLEQERLIRQTINDQRRLADPVLRQGLDERFWDKAQPKDAAYVWGVAERFKSVDPLAAQAADRCRREALERWNIDLDAPARPVTPGEVDDATLAEVAPVVEGEENRDLRADLAASAQEASQEAEKVAEQVSTDPEQLIAAEEHTAWEWAQRHYDVESLYPGIDEAARRQEAHVLYSSLAAEGYDLDHPPALDQLGGELDDAYAIETSVGAGSDFTAQTGISAYDFEHRVAPHDHAVAQRAWDAERQGRYPDPRAWRESIVLRGSEAVREVNRVQLADDPGRRGTYTELARRAAAGEAERAGMRPEEYLDYLGAHQRRAVVSTRGQMDEQRAAGMGRMAAYRIAYAREAATRWPGRGRGQDRGRKSTQDQASRSRQATQAETGRGQQVDQGRSAAASGTGADLEAQARASWAQADADDARAAQVDAQRRAQEAQADAQRARQDRDGQAAGVADTVGEVVTPLAVAGTAAVTATAVWDSPEARAVWADAHLANGHDPQVVRAAVAGDRALHEPAHRATAPSKAPSTEGRRPKSIEAPSRTQKQHM</sequence>
<gene>
    <name evidence="2" type="ORF">BKH15_02660</name>
</gene>
<comment type="caution">
    <text evidence="2">The sequence shown here is derived from an EMBL/GenBank/DDBJ whole genome shotgun (WGS) entry which is preliminary data.</text>
</comment>
<organism evidence="2 3">
    <name type="scientific">Actinomyces oris</name>
    <dbReference type="NCBI Taxonomy" id="544580"/>
    <lineage>
        <taxon>Bacteria</taxon>
        <taxon>Bacillati</taxon>
        <taxon>Actinomycetota</taxon>
        <taxon>Actinomycetes</taxon>
        <taxon>Actinomycetales</taxon>
        <taxon>Actinomycetaceae</taxon>
        <taxon>Actinomyces</taxon>
    </lineage>
</organism>
<dbReference type="Proteomes" id="UP000186769">
    <property type="component" value="Unassembled WGS sequence"/>
</dbReference>
<evidence type="ECO:0000256" key="1">
    <source>
        <dbReference type="SAM" id="MobiDB-lite"/>
    </source>
</evidence>
<dbReference type="EMBL" id="MSKW01000005">
    <property type="protein sequence ID" value="OLO79161.1"/>
    <property type="molecule type" value="Genomic_DNA"/>
</dbReference>